<name>A0AB94IAQ1_9GAMM</name>
<organism evidence="2 3">
    <name type="scientific">Candidatus Schmidhempelia bombi str. Bimp</name>
    <dbReference type="NCBI Taxonomy" id="1387197"/>
    <lineage>
        <taxon>Bacteria</taxon>
        <taxon>Pseudomonadati</taxon>
        <taxon>Pseudomonadota</taxon>
        <taxon>Gammaproteobacteria</taxon>
        <taxon>Orbales</taxon>
        <taxon>Orbaceae</taxon>
        <taxon>Candidatus Schmidhempelia</taxon>
    </lineage>
</organism>
<evidence type="ECO:0000259" key="1">
    <source>
        <dbReference type="Pfam" id="PF09994"/>
    </source>
</evidence>
<dbReference type="EMBL" id="AWGA01000076">
    <property type="protein sequence ID" value="TEA26482.1"/>
    <property type="molecule type" value="Genomic_DNA"/>
</dbReference>
<proteinExistence type="predicted"/>
<dbReference type="AlphaFoldDB" id="A0AB94IAQ1"/>
<sequence length="536" mass="61459">MMNNKTQPFTTAMTQKIGADRQIAIHTQVIKRPVDVFLTIGVFFDGTANNAINTSIRQEYQQALARGEEPDLDFPLFNSSYNNEHTNVYKLYQMYYSDDDKTVDSLPKDKNKIVHYQLKVYIEGVGTDIAKSDNNLGLATGLSSTGIKGKINRAIIKIESELNRFLDKNSKICIQQIRYDVFGFSRGAATARYFANIVADKVRDNSKQGINNPLTKMLTIALKNKISPTWQGPVNGQVHFLGIFDTVAGICRLANFFDAGDANTFDIDIKIRRESAKCGLHIVAANEYRHNFALNDVPDFFNKVSLPGAHSDIGGGYPNNDVDENIYITKIYQETDIYLGKKSNIQKKLQQALTRFRCHPDLQYLFYGLSEDNFYQWQTRVRYDNSNYTNTYGVIRNKRVVKFGLDRIALRVMYNEAIKQGCVFDTFDNDFDVPNEIQIVANKIIMAAKNYQDYLLNDSEKRLILNQYTHSSVEYVRYFMTKETEIDIMEKSTGQLAKVKWHKLVEKPEALTSLLQVHLPHFNQEGNWQRVIHPNQ</sequence>
<dbReference type="Pfam" id="PF09994">
    <property type="entry name" value="T6SS_Tle1-like_cat"/>
    <property type="match status" value="1"/>
</dbReference>
<evidence type="ECO:0000313" key="2">
    <source>
        <dbReference type="EMBL" id="TEA26482.1"/>
    </source>
</evidence>
<dbReference type="PANTHER" id="PTHR33840">
    <property type="match status" value="1"/>
</dbReference>
<dbReference type="Proteomes" id="UP000506160">
    <property type="component" value="Unassembled WGS sequence"/>
</dbReference>
<dbReference type="PANTHER" id="PTHR33840:SF1">
    <property type="entry name" value="TLE1 PHOSPHOLIPASE DOMAIN-CONTAINING PROTEIN"/>
    <property type="match status" value="1"/>
</dbReference>
<gene>
    <name evidence="2" type="ORF">O970_08525</name>
</gene>
<comment type="caution">
    <text evidence="2">The sequence shown here is derived from an EMBL/GenBank/DDBJ whole genome shotgun (WGS) entry which is preliminary data.</text>
</comment>
<evidence type="ECO:0000313" key="3">
    <source>
        <dbReference type="Proteomes" id="UP000506160"/>
    </source>
</evidence>
<protein>
    <submittedName>
        <fullName evidence="2">DUF2235 domain-containing protein</fullName>
    </submittedName>
</protein>
<feature type="domain" description="T6SS Phospholipase effector Tle1-like catalytic" evidence="1">
    <location>
        <begin position="42"/>
        <end position="323"/>
    </location>
</feature>
<dbReference type="InterPro" id="IPR018712">
    <property type="entry name" value="Tle1-like_cat"/>
</dbReference>
<accession>A0AB94IAQ1</accession>
<reference evidence="2 3" key="1">
    <citation type="journal article" date="2014" name="Appl. Environ. Microbiol.">
        <title>Genomic features of a bumble bee symbiont reflect its host environment.</title>
        <authorList>
            <person name="Martinson V.G."/>
            <person name="Magoc T."/>
            <person name="Koch H."/>
            <person name="Salzberg S.L."/>
            <person name="Moran N.A."/>
        </authorList>
    </citation>
    <scope>NUCLEOTIDE SEQUENCE [LARGE SCALE GENOMIC DNA]</scope>
    <source>
        <strain evidence="2 3">Bimp</strain>
    </source>
</reference>
<keyword evidence="3" id="KW-1185">Reference proteome</keyword>